<accession>A0A4Q9L1G2</accession>
<gene>
    <name evidence="3" type="ORF">CWI36_1579p0010</name>
</gene>
<protein>
    <recommendedName>
        <fullName evidence="2">Type 1 phosphatases regulator</fullName>
    </recommendedName>
</protein>
<evidence type="ECO:0000256" key="1">
    <source>
        <dbReference type="ARBA" id="ARBA00005605"/>
    </source>
</evidence>
<comment type="subcellular location">
    <subcellularLocation>
        <location evidence="2">Nucleus</location>
    </subcellularLocation>
</comment>
<proteinExistence type="inferred from homology"/>
<dbReference type="VEuPathDB" id="MicrosporidiaDB:CWI36_1579p0010"/>
<dbReference type="Proteomes" id="UP000291404">
    <property type="component" value="Unassembled WGS sequence"/>
</dbReference>
<evidence type="ECO:0000313" key="3">
    <source>
        <dbReference type="EMBL" id="TBU00631.1"/>
    </source>
</evidence>
<dbReference type="PANTHER" id="PTHR20835:SF0">
    <property type="entry name" value="E3 UBIQUITIN-PROTEIN LIGASE PPP1R11"/>
    <property type="match status" value="1"/>
</dbReference>
<sequence length="68" mass="8076">MNQPNNTRTQTITPSNTRIITLRLITPRRVTFTPETYNNEHSNNKKSNVCCIYHIKHNKKCVNKYERT</sequence>
<dbReference type="Pfam" id="PF07491">
    <property type="entry name" value="PPI_Ypi1"/>
    <property type="match status" value="1"/>
</dbReference>
<dbReference type="GO" id="GO:0004865">
    <property type="term" value="F:protein serine/threonine phosphatase inhibitor activity"/>
    <property type="evidence" value="ECO:0007669"/>
    <property type="project" value="UniProtKB-UniRule"/>
</dbReference>
<reference evidence="3 4" key="1">
    <citation type="submission" date="2017-12" db="EMBL/GenBank/DDBJ databases">
        <authorList>
            <person name="Pombert J.-F."/>
            <person name="Haag K.L."/>
            <person name="Ebert D."/>
        </authorList>
    </citation>
    <scope>NUCLEOTIDE SEQUENCE [LARGE SCALE GENOMIC DNA]</scope>
    <source>
        <strain evidence="3">BE-OM-2</strain>
    </source>
</reference>
<name>A0A4Q9L1G2_9MICR</name>
<organism evidence="3 4">
    <name type="scientific">Hamiltosporidium magnivora</name>
    <dbReference type="NCBI Taxonomy" id="148818"/>
    <lineage>
        <taxon>Eukaryota</taxon>
        <taxon>Fungi</taxon>
        <taxon>Fungi incertae sedis</taxon>
        <taxon>Microsporidia</taxon>
        <taxon>Dubosqiidae</taxon>
        <taxon>Hamiltosporidium</taxon>
    </lineage>
</organism>
<evidence type="ECO:0000313" key="4">
    <source>
        <dbReference type="Proteomes" id="UP000291404"/>
    </source>
</evidence>
<keyword evidence="4" id="KW-1185">Reference proteome</keyword>
<dbReference type="GO" id="GO:0008157">
    <property type="term" value="F:protein phosphatase 1 binding"/>
    <property type="evidence" value="ECO:0007669"/>
    <property type="project" value="TreeGrafter"/>
</dbReference>
<comment type="function">
    <text evidence="2">Regulator of type 1 phosphatases which maintains protein phosphatase activity under strict control.</text>
</comment>
<keyword evidence="2" id="KW-0539">Nucleus</keyword>
<dbReference type="EMBL" id="PITI01001579">
    <property type="protein sequence ID" value="TBU00631.1"/>
    <property type="molecule type" value="Genomic_DNA"/>
</dbReference>
<evidence type="ECO:0000256" key="2">
    <source>
        <dbReference type="RuleBase" id="RU367162"/>
    </source>
</evidence>
<dbReference type="PANTHER" id="PTHR20835">
    <property type="entry name" value="E3 UBIQUITIN-PROTEIN LIGASE PPP1R11-RELATED"/>
    <property type="match status" value="1"/>
</dbReference>
<dbReference type="AlphaFoldDB" id="A0A4Q9L1G2"/>
<dbReference type="GO" id="GO:0005634">
    <property type="term" value="C:nucleus"/>
    <property type="evidence" value="ECO:0007669"/>
    <property type="project" value="UniProtKB-SubCell"/>
</dbReference>
<comment type="caution">
    <text evidence="3">The sequence shown here is derived from an EMBL/GenBank/DDBJ whole genome shotgun (WGS) entry which is preliminary data.</text>
</comment>
<dbReference type="InterPro" id="IPR011107">
    <property type="entry name" value="PPI_Ypi1"/>
</dbReference>
<comment type="similarity">
    <text evidence="1 2">Belongs to the YPI1 family.</text>
</comment>